<accession>A0A7L7YM11</accession>
<keyword evidence="4" id="KW-1185">Reference proteome</keyword>
<dbReference type="KEGG" id="wms:ID128_05770"/>
<proteinExistence type="predicted"/>
<organism evidence="3 4">
    <name type="scientific">Candidatus Wolbachia massiliensis</name>
    <dbReference type="NCBI Taxonomy" id="1845000"/>
    <lineage>
        <taxon>Bacteria</taxon>
        <taxon>Pseudomonadati</taxon>
        <taxon>Pseudomonadota</taxon>
        <taxon>Alphaproteobacteria</taxon>
        <taxon>Rickettsiales</taxon>
        <taxon>Anaplasmataceae</taxon>
        <taxon>Wolbachieae</taxon>
        <taxon>Wolbachia</taxon>
    </lineage>
</organism>
<dbReference type="RefSeq" id="WP_191111057.1">
    <property type="nucleotide sequence ID" value="NZ_CP061738.1"/>
</dbReference>
<dbReference type="EMBL" id="CP061738">
    <property type="protein sequence ID" value="QOD38254.1"/>
    <property type="molecule type" value="Genomic_DNA"/>
</dbReference>
<evidence type="ECO:0008006" key="5">
    <source>
        <dbReference type="Google" id="ProtNLM"/>
    </source>
</evidence>
<evidence type="ECO:0000256" key="1">
    <source>
        <dbReference type="SAM" id="Coils"/>
    </source>
</evidence>
<evidence type="ECO:0000313" key="3">
    <source>
        <dbReference type="EMBL" id="QOD38254.1"/>
    </source>
</evidence>
<evidence type="ECO:0000313" key="4">
    <source>
        <dbReference type="Proteomes" id="UP000516514"/>
    </source>
</evidence>
<dbReference type="AlphaFoldDB" id="A0A7L7YM11"/>
<protein>
    <recommendedName>
        <fullName evidence="5">Ankyrin repeat domain protein</fullName>
    </recommendedName>
</protein>
<name>A0A7L7YM11_9RICK</name>
<keyword evidence="1" id="KW-0175">Coiled coil</keyword>
<feature type="coiled-coil region" evidence="1">
    <location>
        <begin position="169"/>
        <end position="203"/>
    </location>
</feature>
<feature type="region of interest" description="Disordered" evidence="2">
    <location>
        <begin position="357"/>
        <end position="376"/>
    </location>
</feature>
<dbReference type="Proteomes" id="UP000516514">
    <property type="component" value="Chromosome"/>
</dbReference>
<evidence type="ECO:0000256" key="2">
    <source>
        <dbReference type="SAM" id="MobiDB-lite"/>
    </source>
</evidence>
<gene>
    <name evidence="3" type="ORF">ID128_05770</name>
</gene>
<reference evidence="3 4" key="1">
    <citation type="submission" date="2020-09" db="EMBL/GenBank/DDBJ databases">
        <title>An Earliest Endosymbiont, Wolbachia massiliensis sp. nov., Strain PL13 From the Bed Bug (Cimex hemipterius), Type strain of a New supergroup T.</title>
        <authorList>
            <person name="Laidoudi Y."/>
            <person name="Levasseur A."/>
            <person name="Medkour H."/>
            <person name="Maaloum M."/>
            <person name="BenKhedher M."/>
            <person name="Sambou M."/>
            <person name="Bassene H."/>
            <person name="Davoust B."/>
            <person name="Fenollar F."/>
            <person name="Raoult D."/>
            <person name="Mediannikov O."/>
        </authorList>
    </citation>
    <scope>NUCLEOTIDE SEQUENCE [LARGE SCALE GENOMIC DNA]</scope>
    <source>
        <strain evidence="3 4">PL13</strain>
    </source>
</reference>
<sequence length="528" mass="61198">MVNGTITLNFKIEKGEPIPDTYYFSARINLTSESKNLLHEKLGGTVQFDNLDNYLDLNSENFYIYYNKYSEHNGRSELYVKGDNGRYLASNLPLNHNGFSIELSSDGTSIVDYGFYPLAVMYNPNYYNKAEEKVFDDSGELSPIASSMLGKFLSNTNGLATQDVFLKIQEEVAEREVKLAREKRQVEEELYRKNEELKELMEKGDITLFKVVKGNDLGNGRSVVVLQFDEEEDNKVILDPSKYYIAEYKHHPESEGSEYLYCASSGYDMLLSYEDLFFVLNRSSYPDLDSGFYSTFDFDSYASNLSTKNQYFSDNQLSEELSNSLERNDHWAGQSDTEFTIDNEQIDEEVMVENEIKSRKRRAAEEDDEGEKVSNSVNTHTKYENETLEPQEELFSNKKDLQEEVIITSAINSMQNDKKEDFSPHPLKVKTGDPFEMGKYNVELQVTYDDVKNFYDTVRNKYHVSKEYNYEQVMVLYNEIVTPAHSHNYEPFTLDKAYIVDGHLFIQDKDFGTLGDFNEMFYKNDELL</sequence>